<reference evidence="2 3" key="1">
    <citation type="submission" date="2016-11" db="EMBL/GenBank/DDBJ databases">
        <authorList>
            <person name="Jaros S."/>
            <person name="Januszkiewicz K."/>
            <person name="Wedrychowicz H."/>
        </authorList>
    </citation>
    <scope>NUCLEOTIDE SEQUENCE [LARGE SCALE GENOMIC DNA]</scope>
</reference>
<feature type="region of interest" description="Disordered" evidence="1">
    <location>
        <begin position="331"/>
        <end position="355"/>
    </location>
</feature>
<dbReference type="Proteomes" id="UP000249464">
    <property type="component" value="Unassembled WGS sequence"/>
</dbReference>
<dbReference type="STRING" id="796604.A0A2X0MRH2"/>
<dbReference type="EMBL" id="FQNC01000126">
    <property type="protein sequence ID" value="SGZ34593.1"/>
    <property type="molecule type" value="Genomic_DNA"/>
</dbReference>
<protein>
    <submittedName>
        <fullName evidence="2">BQ5605_C077g12949 protein</fullName>
    </submittedName>
</protein>
<proteinExistence type="predicted"/>
<evidence type="ECO:0000256" key="1">
    <source>
        <dbReference type="SAM" id="MobiDB-lite"/>
    </source>
</evidence>
<accession>A0A2X0MRH2</accession>
<dbReference type="AlphaFoldDB" id="A0A2X0MRH2"/>
<feature type="compositionally biased region" description="Basic residues" evidence="1">
    <location>
        <begin position="339"/>
        <end position="355"/>
    </location>
</feature>
<organism evidence="2 3">
    <name type="scientific">Microbotryum silenes-dioicae</name>
    <dbReference type="NCBI Taxonomy" id="796604"/>
    <lineage>
        <taxon>Eukaryota</taxon>
        <taxon>Fungi</taxon>
        <taxon>Dikarya</taxon>
        <taxon>Basidiomycota</taxon>
        <taxon>Pucciniomycotina</taxon>
        <taxon>Microbotryomycetes</taxon>
        <taxon>Microbotryales</taxon>
        <taxon>Microbotryaceae</taxon>
        <taxon>Microbotryum</taxon>
    </lineage>
</organism>
<gene>
    <name evidence="2" type="primary">BQ5605_C077g12949</name>
    <name evidence="2" type="ORF">BQ5605_C077G12949</name>
</gene>
<evidence type="ECO:0000313" key="2">
    <source>
        <dbReference type="EMBL" id="SGZ34593.1"/>
    </source>
</evidence>
<evidence type="ECO:0000313" key="3">
    <source>
        <dbReference type="Proteomes" id="UP000249464"/>
    </source>
</evidence>
<sequence>MRFSPSAKPPFARLLLPALRLDRIGLTPPPFPTRMPPFPLSHFLGHCIPTSPAVVRRTTRLFLTSLSTTTLPLPLPLPPRRSSSQPPLHLLSTQTHPHPSTKILPHLLPEWGGGGGGGFRAWLQGGAQYRRGIKGATNWIGETVRSRPPPPPILVRIFLPRSLITFPPNSPSRLIQLLNPYLPSANSSKPKSTTPTWVTYKPTPRLRTSSSFELSLPNSDFQWLENVVFTSRQGMESHLGVKTLNEQSGSNWRGIERSEQGQRVEQIRTEGKAGWEMLDEENGERPVFLPLLQHLSTSTTNVEAGQEPTPLAAAENVPKKSLSQIKIVEPGNKLAKTYNSKKTKRGNRKRPVGTE</sequence>
<name>A0A2X0MRH2_9BASI</name>
<keyword evidence="3" id="KW-1185">Reference proteome</keyword>